<sequence length="343" mass="36152">MLKRKRSFVLSDTPPDIHILTADRQEPLPAHREVVGLFSSVARGLPCDTDGSPTPWDLRGLVLEGESEPVAAAVVERWLDAVYARVDVSRRLPAPASLAETRPLLLLADAVDTRPAVLQALGQALADRADLALTVAVGELKVDLQLKGRLHCILGGALACLQLSGLIGSATTLVAKEAYEPHAAAFPSAVARELESWLHLAGRLNLVPLARALVGFVKAELTANNLSILYPSVGSVFSPRVLQFMPRELLLEGFVLNTLLERPALVGIANEELSVKFHTPLAAACFGQSLETIIQGKAAYTAGGRSVLTVGSATLAATITLGGPSHEECAAPAKQAVAAALED</sequence>
<dbReference type="OrthoDB" id="532207at2759"/>
<proteinExistence type="predicted"/>
<comment type="caution">
    <text evidence="1">The sequence shown here is derived from an EMBL/GenBank/DDBJ whole genome shotgun (WGS) entry which is preliminary data.</text>
</comment>
<accession>A0A835Y1Q1</accession>
<name>A0A835Y1Q1_9CHLO</name>
<keyword evidence="2" id="KW-1185">Reference proteome</keyword>
<evidence type="ECO:0000313" key="1">
    <source>
        <dbReference type="EMBL" id="KAG2494311.1"/>
    </source>
</evidence>
<protein>
    <submittedName>
        <fullName evidence="1">Uncharacterized protein</fullName>
    </submittedName>
</protein>
<dbReference type="Proteomes" id="UP000612055">
    <property type="component" value="Unassembled WGS sequence"/>
</dbReference>
<organism evidence="1 2">
    <name type="scientific">Edaphochlamys debaryana</name>
    <dbReference type="NCBI Taxonomy" id="47281"/>
    <lineage>
        <taxon>Eukaryota</taxon>
        <taxon>Viridiplantae</taxon>
        <taxon>Chlorophyta</taxon>
        <taxon>core chlorophytes</taxon>
        <taxon>Chlorophyceae</taxon>
        <taxon>CS clade</taxon>
        <taxon>Chlamydomonadales</taxon>
        <taxon>Chlamydomonadales incertae sedis</taxon>
        <taxon>Edaphochlamys</taxon>
    </lineage>
</organism>
<dbReference type="EMBL" id="JAEHOE010000032">
    <property type="protein sequence ID" value="KAG2494311.1"/>
    <property type="molecule type" value="Genomic_DNA"/>
</dbReference>
<reference evidence="1" key="1">
    <citation type="journal article" date="2020" name="bioRxiv">
        <title>Comparative genomics of Chlamydomonas.</title>
        <authorList>
            <person name="Craig R.J."/>
            <person name="Hasan A.R."/>
            <person name="Ness R.W."/>
            <person name="Keightley P.D."/>
        </authorList>
    </citation>
    <scope>NUCLEOTIDE SEQUENCE</scope>
    <source>
        <strain evidence="1">CCAP 11/70</strain>
    </source>
</reference>
<evidence type="ECO:0000313" key="2">
    <source>
        <dbReference type="Proteomes" id="UP000612055"/>
    </source>
</evidence>
<gene>
    <name evidence="1" type="ORF">HYH03_007664</name>
</gene>
<dbReference type="AlphaFoldDB" id="A0A835Y1Q1"/>